<protein>
    <submittedName>
        <fullName evidence="2">Antibiotic biosynthesis monooxygenase family protein</fullName>
        <ecNumber evidence="2">1.14.-.-</ecNumber>
    </submittedName>
</protein>
<keyword evidence="2" id="KW-0560">Oxidoreductase</keyword>
<reference evidence="3" key="1">
    <citation type="journal article" date="2019" name="Int. J. Syst. Evol. Microbiol.">
        <title>The Global Catalogue of Microorganisms (GCM) 10K type strain sequencing project: providing services to taxonomists for standard genome sequencing and annotation.</title>
        <authorList>
            <consortium name="The Broad Institute Genomics Platform"/>
            <consortium name="The Broad Institute Genome Sequencing Center for Infectious Disease"/>
            <person name="Wu L."/>
            <person name="Ma J."/>
        </authorList>
    </citation>
    <scope>NUCLEOTIDE SEQUENCE [LARGE SCALE GENOMIC DNA]</scope>
    <source>
        <strain evidence="3">CCM 8904</strain>
    </source>
</reference>
<accession>A0ABW1RJ48</accession>
<dbReference type="SUPFAM" id="SSF54909">
    <property type="entry name" value="Dimeric alpha+beta barrel"/>
    <property type="match status" value="1"/>
</dbReference>
<name>A0ABW1RJ48_9LACO</name>
<dbReference type="Proteomes" id="UP001596289">
    <property type="component" value="Unassembled WGS sequence"/>
</dbReference>
<comment type="caution">
    <text evidence="2">The sequence shown here is derived from an EMBL/GenBank/DDBJ whole genome shotgun (WGS) entry which is preliminary data.</text>
</comment>
<evidence type="ECO:0000313" key="2">
    <source>
        <dbReference type="EMBL" id="MFC6171824.1"/>
    </source>
</evidence>
<dbReference type="EMBL" id="JBHSSL010000118">
    <property type="protein sequence ID" value="MFC6171824.1"/>
    <property type="molecule type" value="Genomic_DNA"/>
</dbReference>
<proteinExistence type="predicted"/>
<sequence>MANKNKGALSYASRKNPEIKHPEAPFDFINLFEIAAADMDQFIADWQRRSKIMGQEAGFISADLEKSLLKDHQYQIINVAHWQSYDAWVAANNNPDYAKKLASDLGGTANVVVHRGFFRPVASYTHLYD</sequence>
<gene>
    <name evidence="2" type="ORF">ACFQGP_14780</name>
</gene>
<dbReference type="GO" id="GO:0004497">
    <property type="term" value="F:monooxygenase activity"/>
    <property type="evidence" value="ECO:0007669"/>
    <property type="project" value="UniProtKB-KW"/>
</dbReference>
<keyword evidence="2" id="KW-0503">Monooxygenase</keyword>
<dbReference type="InterPro" id="IPR011008">
    <property type="entry name" value="Dimeric_a/b-barrel"/>
</dbReference>
<evidence type="ECO:0000259" key="1">
    <source>
        <dbReference type="Pfam" id="PF03992"/>
    </source>
</evidence>
<dbReference type="RefSeq" id="WP_318531433.1">
    <property type="nucleotide sequence ID" value="NZ_JBHSSL010000118.1"/>
</dbReference>
<feature type="domain" description="ABM" evidence="1">
    <location>
        <begin position="29"/>
        <end position="98"/>
    </location>
</feature>
<evidence type="ECO:0000313" key="3">
    <source>
        <dbReference type="Proteomes" id="UP001596289"/>
    </source>
</evidence>
<dbReference type="Pfam" id="PF03992">
    <property type="entry name" value="ABM"/>
    <property type="match status" value="1"/>
</dbReference>
<dbReference type="EC" id="1.14.-.-" evidence="2"/>
<keyword evidence="3" id="KW-1185">Reference proteome</keyword>
<dbReference type="InterPro" id="IPR007138">
    <property type="entry name" value="ABM_dom"/>
</dbReference>
<organism evidence="2 3">
    <name type="scientific">Loigolactobacillus jiayinensis</name>
    <dbReference type="NCBI Taxonomy" id="2486016"/>
    <lineage>
        <taxon>Bacteria</taxon>
        <taxon>Bacillati</taxon>
        <taxon>Bacillota</taxon>
        <taxon>Bacilli</taxon>
        <taxon>Lactobacillales</taxon>
        <taxon>Lactobacillaceae</taxon>
        <taxon>Loigolactobacillus</taxon>
    </lineage>
</organism>
<dbReference type="Gene3D" id="3.30.70.100">
    <property type="match status" value="1"/>
</dbReference>